<dbReference type="AlphaFoldDB" id="A0A6A6PNF6"/>
<dbReference type="InterPro" id="IPR042099">
    <property type="entry name" value="ANL_N_sf"/>
</dbReference>
<dbReference type="InterPro" id="IPR045851">
    <property type="entry name" value="AMP-bd_C_sf"/>
</dbReference>
<reference evidence="4" key="1">
    <citation type="journal article" date="2020" name="Stud. Mycol.">
        <title>101 Dothideomycetes genomes: a test case for predicting lifestyles and emergence of pathogens.</title>
        <authorList>
            <person name="Haridas S."/>
            <person name="Albert R."/>
            <person name="Binder M."/>
            <person name="Bloem J."/>
            <person name="Labutti K."/>
            <person name="Salamov A."/>
            <person name="Andreopoulos B."/>
            <person name="Baker S."/>
            <person name="Barry K."/>
            <person name="Bills G."/>
            <person name="Bluhm B."/>
            <person name="Cannon C."/>
            <person name="Castanera R."/>
            <person name="Culley D."/>
            <person name="Daum C."/>
            <person name="Ezra D."/>
            <person name="Gonzalez J."/>
            <person name="Henrissat B."/>
            <person name="Kuo A."/>
            <person name="Liang C."/>
            <person name="Lipzen A."/>
            <person name="Lutzoni F."/>
            <person name="Magnuson J."/>
            <person name="Mondo S."/>
            <person name="Nolan M."/>
            <person name="Ohm R."/>
            <person name="Pangilinan J."/>
            <person name="Park H.-J."/>
            <person name="Ramirez L."/>
            <person name="Alfaro M."/>
            <person name="Sun H."/>
            <person name="Tritt A."/>
            <person name="Yoshinaga Y."/>
            <person name="Zwiers L.-H."/>
            <person name="Turgeon B."/>
            <person name="Goodwin S."/>
            <person name="Spatafora J."/>
            <person name="Crous P."/>
            <person name="Grigoriev I."/>
        </authorList>
    </citation>
    <scope>NUCLEOTIDE SEQUENCE</scope>
    <source>
        <strain evidence="4">CBS 113389</strain>
    </source>
</reference>
<protein>
    <recommendedName>
        <fullName evidence="6">AMP-binding enzyme</fullName>
    </recommendedName>
</protein>
<dbReference type="Pfam" id="PF00501">
    <property type="entry name" value="AMP-binding"/>
    <property type="match status" value="1"/>
</dbReference>
<proteinExistence type="inferred from homology"/>
<evidence type="ECO:0000256" key="1">
    <source>
        <dbReference type="ARBA" id="ARBA00006432"/>
    </source>
</evidence>
<dbReference type="OrthoDB" id="6509636at2759"/>
<comment type="similarity">
    <text evidence="1">Belongs to the ATP-dependent AMP-binding enzyme family.</text>
</comment>
<feature type="domain" description="AMP-binding enzyme C-terminal" evidence="3">
    <location>
        <begin position="443"/>
        <end position="524"/>
    </location>
</feature>
<dbReference type="EMBL" id="MU001639">
    <property type="protein sequence ID" value="KAF2480797.1"/>
    <property type="molecule type" value="Genomic_DNA"/>
</dbReference>
<sequence>MFEAKEQVDVPTQDLLSWYFDKPACDPDKPIYIDALDPSNNYTLNSAKSTIRKLAAGFRKHGLQKGDVVSIHSFNNIHYPILVNGINAFGGIFAGTNPSYQPYELSHAIKAGRVKFLIVEPEILKHALKAADENKIPRSNILIFDTFKDQKIPKGFKSWRTLLDHGEQDWVRFDDLETAKNTSAGHMFSSGTTGLPKAAYISHYNLIAQHVLINDWKPKPYEEKRIMCMPMFHVAVAPCTHWSPLKNGVETYVMRRFELETWLATIEKYRITDIASVPPMIISIIMSDKTKKYDLSSVKFATCGAAPLDKGPQARFQSLLDNAIFTQVWGMTETTCIVTNFPYPETDDTGSVGRSLPGLDMKLIDDEGKDITDYDVRGELCVRGPTVIGGYLDKDATAASWDKEGFFHTGDVAYCAKDSGKWYIVDRKKELIKVRGFQVAPPELESVLLSHPHIVDAAVIGVKPFKDDDSEYPRAYVVRRDSAEGKKLDSETVKKFMAERLAKYKRLDGGVAFLDDIPKNPSGKILKRTLREWAEKELKQEKQTSKL</sequence>
<evidence type="ECO:0000259" key="3">
    <source>
        <dbReference type="Pfam" id="PF13193"/>
    </source>
</evidence>
<dbReference type="InterPro" id="IPR000873">
    <property type="entry name" value="AMP-dep_synth/lig_dom"/>
</dbReference>
<dbReference type="InterPro" id="IPR025110">
    <property type="entry name" value="AMP-bd_C"/>
</dbReference>
<dbReference type="Gene3D" id="3.40.50.12780">
    <property type="entry name" value="N-terminal domain of ligase-like"/>
    <property type="match status" value="1"/>
</dbReference>
<accession>A0A6A6PNF6</accession>
<dbReference type="Proteomes" id="UP000799767">
    <property type="component" value="Unassembled WGS sequence"/>
</dbReference>
<dbReference type="Pfam" id="PF13193">
    <property type="entry name" value="AMP-binding_C"/>
    <property type="match status" value="1"/>
</dbReference>
<dbReference type="GeneID" id="54478553"/>
<dbReference type="PANTHER" id="PTHR24096:SF265">
    <property type="entry name" value="ENZYME, PUTATIVE (AFU_ORTHOLOGUE AFUA_5G14270)-RELATED"/>
    <property type="match status" value="1"/>
</dbReference>
<dbReference type="Gene3D" id="3.30.300.30">
    <property type="match status" value="1"/>
</dbReference>
<evidence type="ECO:0000313" key="5">
    <source>
        <dbReference type="Proteomes" id="UP000799767"/>
    </source>
</evidence>
<dbReference type="GO" id="GO:0019748">
    <property type="term" value="P:secondary metabolic process"/>
    <property type="evidence" value="ECO:0007669"/>
    <property type="project" value="TreeGrafter"/>
</dbReference>
<gene>
    <name evidence="4" type="ORF">BDY17DRAFT_326673</name>
</gene>
<organism evidence="4 5">
    <name type="scientific">Neohortaea acidophila</name>
    <dbReference type="NCBI Taxonomy" id="245834"/>
    <lineage>
        <taxon>Eukaryota</taxon>
        <taxon>Fungi</taxon>
        <taxon>Dikarya</taxon>
        <taxon>Ascomycota</taxon>
        <taxon>Pezizomycotina</taxon>
        <taxon>Dothideomycetes</taxon>
        <taxon>Dothideomycetidae</taxon>
        <taxon>Mycosphaerellales</taxon>
        <taxon>Teratosphaeriaceae</taxon>
        <taxon>Neohortaea</taxon>
    </lineage>
</organism>
<dbReference type="FunFam" id="3.30.300.30:FF:000007">
    <property type="entry name" value="4-coumarate--CoA ligase 2"/>
    <property type="match status" value="1"/>
</dbReference>
<evidence type="ECO:0008006" key="6">
    <source>
        <dbReference type="Google" id="ProtNLM"/>
    </source>
</evidence>
<dbReference type="SUPFAM" id="SSF56801">
    <property type="entry name" value="Acetyl-CoA synthetase-like"/>
    <property type="match status" value="1"/>
</dbReference>
<dbReference type="GO" id="GO:0016405">
    <property type="term" value="F:CoA-ligase activity"/>
    <property type="evidence" value="ECO:0007669"/>
    <property type="project" value="TreeGrafter"/>
</dbReference>
<dbReference type="PANTHER" id="PTHR24096">
    <property type="entry name" value="LONG-CHAIN-FATTY-ACID--COA LIGASE"/>
    <property type="match status" value="1"/>
</dbReference>
<name>A0A6A6PNF6_9PEZI</name>
<dbReference type="RefSeq" id="XP_033587367.1">
    <property type="nucleotide sequence ID" value="XM_033737551.1"/>
</dbReference>
<dbReference type="CDD" id="cd05911">
    <property type="entry name" value="Firefly_Luc_like"/>
    <property type="match status" value="1"/>
</dbReference>
<evidence type="ECO:0000259" key="2">
    <source>
        <dbReference type="Pfam" id="PF00501"/>
    </source>
</evidence>
<keyword evidence="5" id="KW-1185">Reference proteome</keyword>
<feature type="domain" description="AMP-dependent synthetase/ligase" evidence="2">
    <location>
        <begin position="24"/>
        <end position="392"/>
    </location>
</feature>
<evidence type="ECO:0000313" key="4">
    <source>
        <dbReference type="EMBL" id="KAF2480797.1"/>
    </source>
</evidence>